<evidence type="ECO:0000256" key="1">
    <source>
        <dbReference type="ARBA" id="ARBA00004651"/>
    </source>
</evidence>
<feature type="transmembrane region" description="Helical" evidence="7">
    <location>
        <begin position="258"/>
        <end position="276"/>
    </location>
</feature>
<dbReference type="PANTHER" id="PTHR30250:SF10">
    <property type="entry name" value="LIPOPOLYSACCHARIDE BIOSYNTHESIS PROTEIN WZXC"/>
    <property type="match status" value="1"/>
</dbReference>
<feature type="transmembrane region" description="Helical" evidence="7">
    <location>
        <begin position="326"/>
        <end position="347"/>
    </location>
</feature>
<name>A0A412PID5_9FIRM</name>
<dbReference type="AlphaFoldDB" id="A0A412PID5"/>
<organism evidence="8 9">
    <name type="scientific">Solobacterium moorei</name>
    <dbReference type="NCBI Taxonomy" id="102148"/>
    <lineage>
        <taxon>Bacteria</taxon>
        <taxon>Bacillati</taxon>
        <taxon>Bacillota</taxon>
        <taxon>Erysipelotrichia</taxon>
        <taxon>Erysipelotrichales</taxon>
        <taxon>Erysipelotrichaceae</taxon>
        <taxon>Solobacterium</taxon>
    </lineage>
</organism>
<dbReference type="GO" id="GO:0005886">
    <property type="term" value="C:plasma membrane"/>
    <property type="evidence" value="ECO:0007669"/>
    <property type="project" value="UniProtKB-SubCell"/>
</dbReference>
<evidence type="ECO:0000256" key="3">
    <source>
        <dbReference type="ARBA" id="ARBA00022475"/>
    </source>
</evidence>
<feature type="transmembrane region" description="Helical" evidence="7">
    <location>
        <begin position="445"/>
        <end position="464"/>
    </location>
</feature>
<sequence>MSNINERVGSAAKWSIFTEIIVKIISPITNMILARILVPEEFGVVATVTMIVSFADIFTDAGFQKYVVQHQFKTKEDEDVSTCVAFWTNISASLLLWLFIFIFSNQLAEMVGNPGLGSVIYIGAAILPLTSFSSIQTALFRKHLDFRGISYARIAVKIVPLVVTIPLALMGFSYWALIIGNIVGELCNAVLLTCLSSWKPRFVYSVDKLKEMIVFCGWTLLETISAWMVSNIGIFIIGRTFNDYYLGVYKTSTTMVSQITSIISAATISVLFSALSRLQDDREQYKQIYYKFLRYIGLFVVPLGAGIFVYRDVVTNILLGSQWKEAYLLIGLWGFVLSESVIFHDMSGTITLSKGEPKLLFANNMIQAILMVPALYFSARYGFTALVITSCIVRVQLPIVQTFFAQMVSGIKVLDIFSEIKSYIIATTVMVIMALVMRSFVHGGILLYLSIFVCIVIYFEMLWIQKDSRDMITNILNIAKAKILRK</sequence>
<feature type="transmembrane region" description="Helical" evidence="7">
    <location>
        <begin position="151"/>
        <end position="169"/>
    </location>
</feature>
<feature type="transmembrane region" description="Helical" evidence="7">
    <location>
        <begin position="215"/>
        <end position="238"/>
    </location>
</feature>
<comment type="similarity">
    <text evidence="2">Belongs to the polysaccharide synthase family.</text>
</comment>
<feature type="transmembrane region" description="Helical" evidence="7">
    <location>
        <begin position="44"/>
        <end position="63"/>
    </location>
</feature>
<accession>A0A412PID5</accession>
<evidence type="ECO:0000256" key="2">
    <source>
        <dbReference type="ARBA" id="ARBA00007430"/>
    </source>
</evidence>
<feature type="transmembrane region" description="Helical" evidence="7">
    <location>
        <begin position="84"/>
        <end position="104"/>
    </location>
</feature>
<evidence type="ECO:0000256" key="6">
    <source>
        <dbReference type="ARBA" id="ARBA00023136"/>
    </source>
</evidence>
<evidence type="ECO:0000256" key="4">
    <source>
        <dbReference type="ARBA" id="ARBA00022692"/>
    </source>
</evidence>
<dbReference type="InterPro" id="IPR050833">
    <property type="entry name" value="Poly_Biosynth_Transport"/>
</dbReference>
<keyword evidence="4 7" id="KW-0812">Transmembrane</keyword>
<dbReference type="Proteomes" id="UP000284731">
    <property type="component" value="Unassembled WGS sequence"/>
</dbReference>
<keyword evidence="6 7" id="KW-0472">Membrane</keyword>
<dbReference type="PANTHER" id="PTHR30250">
    <property type="entry name" value="PST FAMILY PREDICTED COLANIC ACID TRANSPORTER"/>
    <property type="match status" value="1"/>
</dbReference>
<feature type="transmembrane region" description="Helical" evidence="7">
    <location>
        <begin position="20"/>
        <end position="38"/>
    </location>
</feature>
<feature type="transmembrane region" description="Helical" evidence="7">
    <location>
        <begin position="116"/>
        <end position="139"/>
    </location>
</feature>
<proteinExistence type="inferred from homology"/>
<dbReference type="EMBL" id="QRWX01000001">
    <property type="protein sequence ID" value="RGT57935.1"/>
    <property type="molecule type" value="Genomic_DNA"/>
</dbReference>
<protein>
    <submittedName>
        <fullName evidence="8">Lipopolysaccharide biosynthesis protein</fullName>
    </submittedName>
</protein>
<feature type="transmembrane region" description="Helical" evidence="7">
    <location>
        <begin position="420"/>
        <end position="439"/>
    </location>
</feature>
<evidence type="ECO:0000313" key="8">
    <source>
        <dbReference type="EMBL" id="RGT57935.1"/>
    </source>
</evidence>
<keyword evidence="5 7" id="KW-1133">Transmembrane helix</keyword>
<dbReference type="Pfam" id="PF13440">
    <property type="entry name" value="Polysacc_synt_3"/>
    <property type="match status" value="1"/>
</dbReference>
<gene>
    <name evidence="8" type="ORF">DWX20_02470</name>
</gene>
<keyword evidence="3" id="KW-1003">Cell membrane</keyword>
<comment type="subcellular location">
    <subcellularLocation>
        <location evidence="1">Cell membrane</location>
        <topology evidence="1">Multi-pass membrane protein</topology>
    </subcellularLocation>
</comment>
<evidence type="ECO:0000256" key="7">
    <source>
        <dbReference type="SAM" id="Phobius"/>
    </source>
</evidence>
<dbReference type="CDD" id="cd13127">
    <property type="entry name" value="MATE_tuaB_like"/>
    <property type="match status" value="1"/>
</dbReference>
<feature type="transmembrane region" description="Helical" evidence="7">
    <location>
        <begin position="288"/>
        <end position="310"/>
    </location>
</feature>
<evidence type="ECO:0000256" key="5">
    <source>
        <dbReference type="ARBA" id="ARBA00022989"/>
    </source>
</evidence>
<comment type="caution">
    <text evidence="8">The sequence shown here is derived from an EMBL/GenBank/DDBJ whole genome shotgun (WGS) entry which is preliminary data.</text>
</comment>
<evidence type="ECO:0000313" key="9">
    <source>
        <dbReference type="Proteomes" id="UP000284731"/>
    </source>
</evidence>
<dbReference type="RefSeq" id="WP_118764350.1">
    <property type="nucleotide sequence ID" value="NZ_CABJCF010000001.1"/>
</dbReference>
<reference evidence="8 9" key="1">
    <citation type="submission" date="2018-08" db="EMBL/GenBank/DDBJ databases">
        <title>A genome reference for cultivated species of the human gut microbiota.</title>
        <authorList>
            <person name="Zou Y."/>
            <person name="Xue W."/>
            <person name="Luo G."/>
        </authorList>
    </citation>
    <scope>NUCLEOTIDE SEQUENCE [LARGE SCALE GENOMIC DNA]</scope>
    <source>
        <strain evidence="8 9">AF18-46</strain>
    </source>
</reference>